<keyword evidence="2" id="KW-1185">Reference proteome</keyword>
<reference evidence="1 2" key="1">
    <citation type="submission" date="2013-11" db="EMBL/GenBank/DDBJ databases">
        <title>Genome sequencing of Stegodyphus mimosarum.</title>
        <authorList>
            <person name="Bechsgaard J."/>
        </authorList>
    </citation>
    <scope>NUCLEOTIDE SEQUENCE [LARGE SCALE GENOMIC DNA]</scope>
</reference>
<dbReference type="EMBL" id="KK112454">
    <property type="protein sequence ID" value="KFM57713.1"/>
    <property type="molecule type" value="Genomic_DNA"/>
</dbReference>
<gene>
    <name evidence="1" type="ORF">X975_09753</name>
</gene>
<organism evidence="1 2">
    <name type="scientific">Stegodyphus mimosarum</name>
    <name type="common">African social velvet spider</name>
    <dbReference type="NCBI Taxonomy" id="407821"/>
    <lineage>
        <taxon>Eukaryota</taxon>
        <taxon>Metazoa</taxon>
        <taxon>Ecdysozoa</taxon>
        <taxon>Arthropoda</taxon>
        <taxon>Chelicerata</taxon>
        <taxon>Arachnida</taxon>
        <taxon>Araneae</taxon>
        <taxon>Araneomorphae</taxon>
        <taxon>Entelegynae</taxon>
        <taxon>Eresoidea</taxon>
        <taxon>Eresidae</taxon>
        <taxon>Stegodyphus</taxon>
    </lineage>
</organism>
<dbReference type="AlphaFoldDB" id="A0A087SXX4"/>
<feature type="non-terminal residue" evidence="1">
    <location>
        <position position="107"/>
    </location>
</feature>
<dbReference type="OrthoDB" id="8832025at2759"/>
<accession>A0A087SXX4</accession>
<proteinExistence type="predicted"/>
<protein>
    <submittedName>
        <fullName evidence="1">Uncharacterized protein</fullName>
    </submittedName>
</protein>
<name>A0A087SXX4_STEMI</name>
<dbReference type="STRING" id="407821.A0A087SXX4"/>
<sequence length="107" mass="12178">MYIWQCLLFSRYNYNGDLNTFTTNGYTYTPQAIQFDLGSTDFVDSTTFDQQQQLEPIPDASSLLIAVVPPGPMTTNSHLELLTKTLTEAHTRTCLYTTEQVAEIMRK</sequence>
<evidence type="ECO:0000313" key="2">
    <source>
        <dbReference type="Proteomes" id="UP000054359"/>
    </source>
</evidence>
<evidence type="ECO:0000313" key="1">
    <source>
        <dbReference type="EMBL" id="KFM57713.1"/>
    </source>
</evidence>
<dbReference type="Proteomes" id="UP000054359">
    <property type="component" value="Unassembled WGS sequence"/>
</dbReference>